<dbReference type="HOGENOM" id="CLU_082566_1_0_9"/>
<gene>
    <name evidence="2" type="ORF">DJ90_2886</name>
    <name evidence="3" type="ORF">GNQ08_17620</name>
</gene>
<protein>
    <submittedName>
        <fullName evidence="2">MOSC domain protein</fullName>
    </submittedName>
    <submittedName>
        <fullName evidence="3">MOSC domain-containing protein</fullName>
    </submittedName>
</protein>
<dbReference type="GO" id="GO:0030151">
    <property type="term" value="F:molybdenum ion binding"/>
    <property type="evidence" value="ECO:0007669"/>
    <property type="project" value="InterPro"/>
</dbReference>
<evidence type="ECO:0000313" key="3">
    <source>
        <dbReference type="EMBL" id="MUG24206.1"/>
    </source>
</evidence>
<comment type="caution">
    <text evidence="2">The sequence shown here is derived from an EMBL/GenBank/DDBJ whole genome shotgun (WGS) entry which is preliminary data.</text>
</comment>
<evidence type="ECO:0000313" key="5">
    <source>
        <dbReference type="Proteomes" id="UP000442469"/>
    </source>
</evidence>
<dbReference type="PANTHER" id="PTHR30212">
    <property type="entry name" value="PROTEIN YIIM"/>
    <property type="match status" value="1"/>
</dbReference>
<dbReference type="Gene3D" id="2.40.33.20">
    <property type="entry name" value="PK beta-barrel domain-like"/>
    <property type="match status" value="1"/>
</dbReference>
<evidence type="ECO:0000313" key="2">
    <source>
        <dbReference type="EMBL" id="KFM93129.1"/>
    </source>
</evidence>
<dbReference type="Proteomes" id="UP000442469">
    <property type="component" value="Unassembled WGS sequence"/>
</dbReference>
<sequence>MSYAEILSINIGKPKQIQFKNKEVSTGILKLPANESLFLSWLNLEGDGQGDLVHHGGKEKAVCVYPYEHYPFWEKELQKTLDFGAFGENLTIRGLAETDVCIGDIFKFGEALVQVSQPRQPCYKLSIKYDAPDMPLTMQKTGFTGFYLRVLEEGLVSKADGLTRISRHPRAITVSYANRIMHHAKEDIAGIKKILEVKELSVNWRATFVKRLDGIEVNPQERLTGNL</sequence>
<dbReference type="Pfam" id="PF03473">
    <property type="entry name" value="MOSC"/>
    <property type="match status" value="1"/>
</dbReference>
<dbReference type="OrthoDB" id="9786134at2"/>
<proteinExistence type="predicted"/>
<dbReference type="PANTHER" id="PTHR30212:SF4">
    <property type="entry name" value="MOSC DOMAIN-CONTAINING PROTEIN"/>
    <property type="match status" value="1"/>
</dbReference>
<organism evidence="2 4">
    <name type="scientific">Paenibacillus macerans</name>
    <name type="common">Bacillus macerans</name>
    <dbReference type="NCBI Taxonomy" id="44252"/>
    <lineage>
        <taxon>Bacteria</taxon>
        <taxon>Bacillati</taxon>
        <taxon>Bacillota</taxon>
        <taxon>Bacilli</taxon>
        <taxon>Bacillales</taxon>
        <taxon>Paenibacillaceae</taxon>
        <taxon>Paenibacillus</taxon>
    </lineage>
</organism>
<dbReference type="GO" id="GO:0003824">
    <property type="term" value="F:catalytic activity"/>
    <property type="evidence" value="ECO:0007669"/>
    <property type="project" value="InterPro"/>
</dbReference>
<dbReference type="InterPro" id="IPR005302">
    <property type="entry name" value="MoCF_Sase_C"/>
</dbReference>
<dbReference type="InterPro" id="IPR005163">
    <property type="entry name" value="Tri_helical_YiiM-like"/>
</dbReference>
<evidence type="ECO:0000259" key="1">
    <source>
        <dbReference type="PROSITE" id="PS51340"/>
    </source>
</evidence>
<dbReference type="GeneID" id="77008583"/>
<dbReference type="PROSITE" id="PS51340">
    <property type="entry name" value="MOSC"/>
    <property type="match status" value="1"/>
</dbReference>
<dbReference type="InterPro" id="IPR011037">
    <property type="entry name" value="Pyrv_Knase-like_insert_dom_sf"/>
</dbReference>
<feature type="domain" description="MOSC" evidence="1">
    <location>
        <begin position="31"/>
        <end position="165"/>
    </location>
</feature>
<dbReference type="Pfam" id="PF03475">
    <property type="entry name" value="YiiM_3-alpha"/>
    <property type="match status" value="1"/>
</dbReference>
<dbReference type="Proteomes" id="UP000029278">
    <property type="component" value="Unassembled WGS sequence"/>
</dbReference>
<dbReference type="STRING" id="44252.DJ90_2886"/>
<name>A0A090Y3Y3_PAEMA</name>
<dbReference type="SUPFAM" id="SSF50800">
    <property type="entry name" value="PK beta-barrel domain-like"/>
    <property type="match status" value="1"/>
</dbReference>
<keyword evidence="4" id="KW-1185">Reference proteome</keyword>
<evidence type="ECO:0000313" key="4">
    <source>
        <dbReference type="Proteomes" id="UP000029278"/>
    </source>
</evidence>
<reference evidence="3 5" key="2">
    <citation type="submission" date="2019-11" db="EMBL/GenBank/DDBJ databases">
        <title>Draft genome sequences of five Paenibacillus species of dairy origin.</title>
        <authorList>
            <person name="Olajide A.M."/>
            <person name="Chen S."/>
            <person name="Lapointe G."/>
        </authorList>
    </citation>
    <scope>NUCLEOTIDE SEQUENCE [LARGE SCALE GENOMIC DNA]</scope>
    <source>
        <strain evidence="3 5">3CT49</strain>
    </source>
</reference>
<dbReference type="InterPro" id="IPR052353">
    <property type="entry name" value="Benzoxazolinone_Detox_Enz"/>
</dbReference>
<dbReference type="EMBL" id="JMQA01000053">
    <property type="protein sequence ID" value="KFM93129.1"/>
    <property type="molecule type" value="Genomic_DNA"/>
</dbReference>
<dbReference type="EMBL" id="WNZZ01000013">
    <property type="protein sequence ID" value="MUG24206.1"/>
    <property type="molecule type" value="Genomic_DNA"/>
</dbReference>
<accession>A0A090Y3Y3</accession>
<dbReference type="PATRIC" id="fig|44252.3.peg.6194"/>
<reference evidence="2 4" key="1">
    <citation type="submission" date="2014-04" db="EMBL/GenBank/DDBJ databases">
        <authorList>
            <person name="Bishop-Lilly K.A."/>
            <person name="Broomall S.M."/>
            <person name="Chain P.S."/>
            <person name="Chertkov O."/>
            <person name="Coyne S.R."/>
            <person name="Daligault H.E."/>
            <person name="Davenport K.W."/>
            <person name="Erkkila T."/>
            <person name="Frey K.G."/>
            <person name="Gibbons H.S."/>
            <person name="Gu W."/>
            <person name="Jaissle J."/>
            <person name="Johnson S.L."/>
            <person name="Koroleva G.I."/>
            <person name="Ladner J.T."/>
            <person name="Lo C.-C."/>
            <person name="Minogue T.D."/>
            <person name="Munk C."/>
            <person name="Palacios G.F."/>
            <person name="Redden C.L."/>
            <person name="Rosenzweig C.N."/>
            <person name="Scholz M.B."/>
            <person name="Teshima H."/>
            <person name="Xu Y."/>
        </authorList>
    </citation>
    <scope>NUCLEOTIDE SEQUENCE [LARGE SCALE GENOMIC DNA]</scope>
    <source>
        <strain evidence="2 4">8244</strain>
    </source>
</reference>
<dbReference type="AlphaFoldDB" id="A0A090Y3Y3"/>
<dbReference type="RefSeq" id="WP_036624564.1">
    <property type="nucleotide sequence ID" value="NZ_BGML01000001.1"/>
</dbReference>
<dbReference type="GO" id="GO:0030170">
    <property type="term" value="F:pyridoxal phosphate binding"/>
    <property type="evidence" value="ECO:0007669"/>
    <property type="project" value="InterPro"/>
</dbReference>